<feature type="compositionally biased region" description="Pro residues" evidence="1">
    <location>
        <begin position="151"/>
        <end position="162"/>
    </location>
</feature>
<feature type="region of interest" description="Disordered" evidence="1">
    <location>
        <begin position="97"/>
        <end position="168"/>
    </location>
</feature>
<organism evidence="2 3">
    <name type="scientific">Streptomyces axinellae</name>
    <dbReference type="NCBI Taxonomy" id="552788"/>
    <lineage>
        <taxon>Bacteria</taxon>
        <taxon>Bacillati</taxon>
        <taxon>Actinomycetota</taxon>
        <taxon>Actinomycetes</taxon>
        <taxon>Kitasatosporales</taxon>
        <taxon>Streptomycetaceae</taxon>
        <taxon>Streptomyces</taxon>
    </lineage>
</organism>
<reference evidence="2 3" key="1">
    <citation type="journal article" date="2019" name="Int. J. Syst. Evol. Microbiol.">
        <title>The Global Catalogue of Microorganisms (GCM) 10K type strain sequencing project: providing services to taxonomists for standard genome sequencing and annotation.</title>
        <authorList>
            <consortium name="The Broad Institute Genomics Platform"/>
            <consortium name="The Broad Institute Genome Sequencing Center for Infectious Disease"/>
            <person name="Wu L."/>
            <person name="Ma J."/>
        </authorList>
    </citation>
    <scope>NUCLEOTIDE SEQUENCE [LARGE SCALE GENOMIC DNA]</scope>
    <source>
        <strain evidence="2 3">JCM 16373</strain>
    </source>
</reference>
<evidence type="ECO:0000313" key="2">
    <source>
        <dbReference type="EMBL" id="GAA2623045.1"/>
    </source>
</evidence>
<comment type="caution">
    <text evidence="2">The sequence shown here is derived from an EMBL/GenBank/DDBJ whole genome shotgun (WGS) entry which is preliminary data.</text>
</comment>
<gene>
    <name evidence="2" type="ORF">GCM10009863_41660</name>
</gene>
<accession>A0ABN3QCT7</accession>
<proteinExistence type="predicted"/>
<dbReference type="Proteomes" id="UP001501447">
    <property type="component" value="Unassembled WGS sequence"/>
</dbReference>
<name>A0ABN3QCT7_9ACTN</name>
<sequence length="168" mass="18379">MPGDFTPLELEFAVAYLAATEDWHRQRGRRQGETVEDGPPRPHHLEMQHRKEEAILYLSTSQERLTNIRAAMEASNYKGGPLPEAFPWASVEDMQHITSFANEHSSNPRPNPNVAPPPYAAGQYLPAGAAPESSVQVGTRPGVQAGARPGSPAPPPYSPASRPPRRSR</sequence>
<feature type="region of interest" description="Disordered" evidence="1">
    <location>
        <begin position="23"/>
        <end position="48"/>
    </location>
</feature>
<evidence type="ECO:0000256" key="1">
    <source>
        <dbReference type="SAM" id="MobiDB-lite"/>
    </source>
</evidence>
<evidence type="ECO:0000313" key="3">
    <source>
        <dbReference type="Proteomes" id="UP001501447"/>
    </source>
</evidence>
<protein>
    <submittedName>
        <fullName evidence="2">Uncharacterized protein</fullName>
    </submittedName>
</protein>
<feature type="compositionally biased region" description="Pro residues" evidence="1">
    <location>
        <begin position="109"/>
        <end position="119"/>
    </location>
</feature>
<keyword evidence="3" id="KW-1185">Reference proteome</keyword>
<dbReference type="EMBL" id="BAAARJ010000013">
    <property type="protein sequence ID" value="GAA2623045.1"/>
    <property type="molecule type" value="Genomic_DNA"/>
</dbReference>